<sequence>MIIYLVKSTLLLGLLFVLYKLFLENEKMHRFNRFFLLFALVFGLTAPLISFDLGPETSMVGVNMQQMERVVNAPAEAVSRSVEPLIVPQQTEEALPKAESTPVVTEEPSWSISPLEVLFGIYGVITLFLLIRFVTGLIEIRNKVKAGTHKKTDHATLVLLDEPITPQSFLDYIFLEKKQFELGEIEPEILDHELTHVRQFHSFDVLLIEFLKVIFWFNPLMYLYKHAIQLNHEFMADEAVVQNGSAISEYQELLIRVSAGKTSLKTTSNINFSLTKKRLRMMGKSISKVKVGAVWLFLLPLSVALIIVFSAQTDNYPQTMSMQEIWDSLPPTTYTDVELESEGPTGLYHPLDERTGVLIGPEGEPYSGERNTYSVETDSVIYAETIVDGKVTRSEFPMYDSTGAYQYRSVVIPSLDEDGNTVSSYYSDQHTDSLVLSLKKIDTDSLIINKAWHPNGQLAWEFQMKVPGGGRHGLTTVYDENGAITEQERYDDGELIEKIK</sequence>
<evidence type="ECO:0000313" key="4">
    <source>
        <dbReference type="Proteomes" id="UP000233398"/>
    </source>
</evidence>
<dbReference type="Pfam" id="PF05569">
    <property type="entry name" value="Peptidase_M56"/>
    <property type="match status" value="1"/>
</dbReference>
<keyword evidence="1" id="KW-0472">Membrane</keyword>
<feature type="transmembrane region" description="Helical" evidence="1">
    <location>
        <begin position="117"/>
        <end position="135"/>
    </location>
</feature>
<feature type="transmembrane region" description="Helical" evidence="1">
    <location>
        <begin position="34"/>
        <end position="51"/>
    </location>
</feature>
<keyword evidence="1" id="KW-1133">Transmembrane helix</keyword>
<dbReference type="Proteomes" id="UP000233398">
    <property type="component" value="Unassembled WGS sequence"/>
</dbReference>
<dbReference type="PANTHER" id="PTHR34978">
    <property type="entry name" value="POSSIBLE SENSOR-TRANSDUCER PROTEIN BLAR"/>
    <property type="match status" value="1"/>
</dbReference>
<name>A0A2N0VDY0_9BACT</name>
<keyword evidence="4" id="KW-1185">Reference proteome</keyword>
<comment type="caution">
    <text evidence="3">The sequence shown here is derived from an EMBL/GenBank/DDBJ whole genome shotgun (WGS) entry which is preliminary data.</text>
</comment>
<protein>
    <recommendedName>
        <fullName evidence="2">Peptidase M56 domain-containing protein</fullName>
    </recommendedName>
</protein>
<reference evidence="3 4" key="1">
    <citation type="submission" date="2017-11" db="EMBL/GenBank/DDBJ databases">
        <title>Rhodohalobacter 15182 sp. nov., isolated from a salt lake.</title>
        <authorList>
            <person name="Han S."/>
        </authorList>
    </citation>
    <scope>NUCLEOTIDE SEQUENCE [LARGE SCALE GENOMIC DNA]</scope>
    <source>
        <strain evidence="3 4">15182</strain>
    </source>
</reference>
<evidence type="ECO:0000256" key="1">
    <source>
        <dbReference type="SAM" id="Phobius"/>
    </source>
</evidence>
<dbReference type="InterPro" id="IPR052173">
    <property type="entry name" value="Beta-lactam_resp_regulator"/>
</dbReference>
<feature type="transmembrane region" description="Helical" evidence="1">
    <location>
        <begin position="289"/>
        <end position="311"/>
    </location>
</feature>
<evidence type="ECO:0000259" key="2">
    <source>
        <dbReference type="Pfam" id="PF05569"/>
    </source>
</evidence>
<dbReference type="PANTHER" id="PTHR34978:SF3">
    <property type="entry name" value="SLR0241 PROTEIN"/>
    <property type="match status" value="1"/>
</dbReference>
<feature type="transmembrane region" description="Helical" evidence="1">
    <location>
        <begin position="6"/>
        <end position="22"/>
    </location>
</feature>
<accession>A0A2N0VDY0</accession>
<proteinExistence type="predicted"/>
<organism evidence="3 4">
    <name type="scientific">Rhodohalobacter barkolensis</name>
    <dbReference type="NCBI Taxonomy" id="2053187"/>
    <lineage>
        <taxon>Bacteria</taxon>
        <taxon>Pseudomonadati</taxon>
        <taxon>Balneolota</taxon>
        <taxon>Balneolia</taxon>
        <taxon>Balneolales</taxon>
        <taxon>Balneolaceae</taxon>
        <taxon>Rhodohalobacter</taxon>
    </lineage>
</organism>
<gene>
    <name evidence="3" type="ORF">CWD77_15310</name>
</gene>
<dbReference type="InterPro" id="IPR008756">
    <property type="entry name" value="Peptidase_M56"/>
</dbReference>
<feature type="domain" description="Peptidase M56" evidence="2">
    <location>
        <begin position="91"/>
        <end position="281"/>
    </location>
</feature>
<dbReference type="RefSeq" id="WP_101074482.1">
    <property type="nucleotide sequence ID" value="NZ_PISP01000007.1"/>
</dbReference>
<dbReference type="AlphaFoldDB" id="A0A2N0VDY0"/>
<keyword evidence="1" id="KW-0812">Transmembrane</keyword>
<dbReference type="OrthoDB" id="1522859at2"/>
<dbReference type="EMBL" id="PISP01000007">
    <property type="protein sequence ID" value="PKD42407.1"/>
    <property type="molecule type" value="Genomic_DNA"/>
</dbReference>
<dbReference type="CDD" id="cd07341">
    <property type="entry name" value="M56_BlaR1_MecR1_like"/>
    <property type="match status" value="1"/>
</dbReference>
<evidence type="ECO:0000313" key="3">
    <source>
        <dbReference type="EMBL" id="PKD42407.1"/>
    </source>
</evidence>